<evidence type="ECO:0000313" key="3">
    <source>
        <dbReference type="EMBL" id="MCM2514256.1"/>
    </source>
</evidence>
<sequence length="303" mass="33476">MTNALGARGVTLRVFLVDGTPQGLRVVDRTLWTGTCLAFARAGYAEARQRREVRQTGVYVLVGQDENSRPRVYVGEGDDVRVRLDSHQREKDFWTHGYVLTTKDDSLNKAHVRWLEARLLQIAAEAGTADLDNGTAPLLPYLSESDQADMLWFLENALTLLPLVGVTLFEILKDTSGSPTNAVAVTPVEGVTYHLRTQLTDAIGRDDPRGFAVLEGSLGRREKKVMTPAYEALRTRLIADGTLVDHAHDQIRLTKTYIFDSPSSAASVLAGGSKNGRDEWKDDQGRSLKQNQERATQVAVELT</sequence>
<dbReference type="CDD" id="cd10447">
    <property type="entry name" value="GIY-YIG_unchar_2"/>
    <property type="match status" value="1"/>
</dbReference>
<evidence type="ECO:0000313" key="4">
    <source>
        <dbReference type="Proteomes" id="UP001523263"/>
    </source>
</evidence>
<dbReference type="EMBL" id="JAMQBH010000005">
    <property type="protein sequence ID" value="MCM2514256.1"/>
    <property type="molecule type" value="Genomic_DNA"/>
</dbReference>
<keyword evidence="4" id="KW-1185">Reference proteome</keyword>
<feature type="region of interest" description="Disordered" evidence="1">
    <location>
        <begin position="269"/>
        <end position="303"/>
    </location>
</feature>
<dbReference type="RefSeq" id="WP_251098376.1">
    <property type="nucleotide sequence ID" value="NZ_JAMQBH010000005.1"/>
</dbReference>
<accession>A0ABT0VVN8</accession>
<gene>
    <name evidence="3" type="ORF">NC658_13435</name>
</gene>
<dbReference type="InterPro" id="IPR025579">
    <property type="entry name" value="DUF4357"/>
</dbReference>
<comment type="caution">
    <text evidence="3">The sequence shown here is derived from an EMBL/GenBank/DDBJ whole genome shotgun (WGS) entry which is preliminary data.</text>
</comment>
<organism evidence="3 4">
    <name type="scientific">Streptomyces griseoincarnatus</name>
    <dbReference type="NCBI Taxonomy" id="29305"/>
    <lineage>
        <taxon>Bacteria</taxon>
        <taxon>Bacillati</taxon>
        <taxon>Actinomycetota</taxon>
        <taxon>Actinomycetes</taxon>
        <taxon>Kitasatosporales</taxon>
        <taxon>Streptomycetaceae</taxon>
        <taxon>Streptomyces</taxon>
        <taxon>Streptomyces griseoincarnatus group</taxon>
    </lineage>
</organism>
<reference evidence="3 4" key="1">
    <citation type="submission" date="2022-06" db="EMBL/GenBank/DDBJ databases">
        <title>Whole genome sequence of Streptomyces griseoincarnatus RB7AG.</title>
        <authorList>
            <person name="Ray L."/>
            <person name="Behera S."/>
            <person name="Panda A.N."/>
        </authorList>
    </citation>
    <scope>NUCLEOTIDE SEQUENCE [LARGE SCALE GENOMIC DNA]</scope>
    <source>
        <strain evidence="3 4">RB7AG</strain>
    </source>
</reference>
<evidence type="ECO:0000256" key="1">
    <source>
        <dbReference type="SAM" id="MobiDB-lite"/>
    </source>
</evidence>
<protein>
    <submittedName>
        <fullName evidence="3">GIY-YIG nuclease family protein</fullName>
    </submittedName>
</protein>
<evidence type="ECO:0000259" key="2">
    <source>
        <dbReference type="Pfam" id="PF14267"/>
    </source>
</evidence>
<proteinExistence type="predicted"/>
<name>A0ABT0VVN8_STRGI</name>
<dbReference type="Proteomes" id="UP001523263">
    <property type="component" value="Unassembled WGS sequence"/>
</dbReference>
<feature type="domain" description="DUF4357" evidence="2">
    <location>
        <begin position="234"/>
        <end position="288"/>
    </location>
</feature>
<feature type="compositionally biased region" description="Basic and acidic residues" evidence="1">
    <location>
        <begin position="275"/>
        <end position="286"/>
    </location>
</feature>
<dbReference type="Pfam" id="PF14267">
    <property type="entry name" value="DUF4357"/>
    <property type="match status" value="1"/>
</dbReference>